<evidence type="ECO:0000256" key="1">
    <source>
        <dbReference type="ARBA" id="ARBA00004141"/>
    </source>
</evidence>
<organism evidence="8 9">
    <name type="scientific">Actinomyces massiliensis F0489</name>
    <dbReference type="NCBI Taxonomy" id="1125718"/>
    <lineage>
        <taxon>Bacteria</taxon>
        <taxon>Bacillati</taxon>
        <taxon>Actinomycetota</taxon>
        <taxon>Actinomycetes</taxon>
        <taxon>Actinomycetales</taxon>
        <taxon>Actinomycetaceae</taxon>
        <taxon>Actinomyces</taxon>
    </lineage>
</organism>
<evidence type="ECO:0000256" key="6">
    <source>
        <dbReference type="SAM" id="Phobius"/>
    </source>
</evidence>
<feature type="transmembrane region" description="Helical" evidence="6">
    <location>
        <begin position="50"/>
        <end position="69"/>
    </location>
</feature>
<dbReference type="EMBL" id="AKFT01000037">
    <property type="protein sequence ID" value="EJF46971.1"/>
    <property type="molecule type" value="Genomic_DNA"/>
</dbReference>
<comment type="caution">
    <text evidence="8">The sequence shown here is derived from an EMBL/GenBank/DDBJ whole genome shotgun (WGS) entry which is preliminary data.</text>
</comment>
<feature type="domain" description="ABC-2 type transporter transmembrane" evidence="7">
    <location>
        <begin position="33"/>
        <end position="235"/>
    </location>
</feature>
<reference evidence="8 9" key="1">
    <citation type="submission" date="2012-05" db="EMBL/GenBank/DDBJ databases">
        <authorList>
            <person name="Harkins D.M."/>
            <person name="Madupu R."/>
            <person name="Durkin A.S."/>
            <person name="Torralba M."/>
            <person name="Methe B."/>
            <person name="Sutton G.G."/>
            <person name="Nelson K.E."/>
        </authorList>
    </citation>
    <scope>NUCLEOTIDE SEQUENCE [LARGE SCALE GENOMIC DNA]</scope>
    <source>
        <strain evidence="8 9">F0489</strain>
    </source>
</reference>
<dbReference type="RefSeq" id="WP_008730112.1">
    <property type="nucleotide sequence ID" value="NZ_AKFT01000037.1"/>
</dbReference>
<feature type="transmembrane region" description="Helical" evidence="6">
    <location>
        <begin position="125"/>
        <end position="149"/>
    </location>
</feature>
<feature type="transmembrane region" description="Helical" evidence="6">
    <location>
        <begin position="259"/>
        <end position="278"/>
    </location>
</feature>
<keyword evidence="2 6" id="KW-0812">Transmembrane</keyword>
<dbReference type="Pfam" id="PF01061">
    <property type="entry name" value="ABC2_membrane"/>
    <property type="match status" value="1"/>
</dbReference>
<dbReference type="OrthoDB" id="3214063at2"/>
<dbReference type="eggNOG" id="COG0842">
    <property type="taxonomic scope" value="Bacteria"/>
</dbReference>
<evidence type="ECO:0000256" key="5">
    <source>
        <dbReference type="SAM" id="MobiDB-lite"/>
    </source>
</evidence>
<dbReference type="InterPro" id="IPR051784">
    <property type="entry name" value="Nod_factor_ABC_transporter"/>
</dbReference>
<evidence type="ECO:0000256" key="4">
    <source>
        <dbReference type="ARBA" id="ARBA00023136"/>
    </source>
</evidence>
<sequence>MNPAFADNATASAAPRTWSSTTAPVSPRALRRITAIGRAEIRLFVRNPTVLATALLFAPVTVGLMSPLLGRDLTGPAFATFLVGMLATWSMLMVVYYNLTIIFVTRREEGVFQRMSTGEASPWEALIGACLPSAAVAVAQVVLGTAAAMALMGMHSLANPLLMLVALVGGTVFLAATAAWSSTWTASVEGAQYSTMPLFLVLIFLSGTFLPAASMSEGLRAIAAGSPLYAMSDLVSLGMTGTSLDGGITAEGFTGTLIAAGRPALCLVCWCVAAWAIAGRTMRFARRR</sequence>
<keyword evidence="9" id="KW-1185">Reference proteome</keyword>
<dbReference type="PANTHER" id="PTHR43229:SF2">
    <property type="entry name" value="NODULATION PROTEIN J"/>
    <property type="match status" value="1"/>
</dbReference>
<feature type="transmembrane region" description="Helical" evidence="6">
    <location>
        <begin position="81"/>
        <end position="105"/>
    </location>
</feature>
<dbReference type="InterPro" id="IPR013525">
    <property type="entry name" value="ABC2_TM"/>
</dbReference>
<feature type="region of interest" description="Disordered" evidence="5">
    <location>
        <begin position="1"/>
        <end position="22"/>
    </location>
</feature>
<evidence type="ECO:0000256" key="3">
    <source>
        <dbReference type="ARBA" id="ARBA00022989"/>
    </source>
</evidence>
<proteinExistence type="predicted"/>
<dbReference type="PATRIC" id="fig|1125718.3.peg.575"/>
<protein>
    <submittedName>
        <fullName evidence="8">ABC-2 type transporter</fullName>
    </submittedName>
</protein>
<dbReference type="GO" id="GO:0016020">
    <property type="term" value="C:membrane"/>
    <property type="evidence" value="ECO:0007669"/>
    <property type="project" value="UniProtKB-SubCell"/>
</dbReference>
<evidence type="ECO:0000259" key="7">
    <source>
        <dbReference type="Pfam" id="PF01061"/>
    </source>
</evidence>
<gene>
    <name evidence="8" type="ORF">HMPREF1318_2383</name>
</gene>
<accession>J0XE15</accession>
<feature type="transmembrane region" description="Helical" evidence="6">
    <location>
        <begin position="193"/>
        <end position="212"/>
    </location>
</feature>
<keyword evidence="3 6" id="KW-1133">Transmembrane helix</keyword>
<evidence type="ECO:0000313" key="9">
    <source>
        <dbReference type="Proteomes" id="UP000002941"/>
    </source>
</evidence>
<comment type="subcellular location">
    <subcellularLocation>
        <location evidence="1">Membrane</location>
        <topology evidence="1">Multi-pass membrane protein</topology>
    </subcellularLocation>
</comment>
<evidence type="ECO:0000313" key="8">
    <source>
        <dbReference type="EMBL" id="EJF46971.1"/>
    </source>
</evidence>
<dbReference type="Proteomes" id="UP000002941">
    <property type="component" value="Unassembled WGS sequence"/>
</dbReference>
<feature type="transmembrane region" description="Helical" evidence="6">
    <location>
        <begin position="161"/>
        <end position="181"/>
    </location>
</feature>
<dbReference type="GO" id="GO:0140359">
    <property type="term" value="F:ABC-type transporter activity"/>
    <property type="evidence" value="ECO:0007669"/>
    <property type="project" value="InterPro"/>
</dbReference>
<dbReference type="PANTHER" id="PTHR43229">
    <property type="entry name" value="NODULATION PROTEIN J"/>
    <property type="match status" value="1"/>
</dbReference>
<name>J0XE15_9ACTO</name>
<evidence type="ECO:0000256" key="2">
    <source>
        <dbReference type="ARBA" id="ARBA00022692"/>
    </source>
</evidence>
<keyword evidence="4 6" id="KW-0472">Membrane</keyword>
<dbReference type="AlphaFoldDB" id="J0XE15"/>